<evidence type="ECO:0000313" key="6">
    <source>
        <dbReference type="Proteomes" id="UP001500618"/>
    </source>
</evidence>
<dbReference type="InterPro" id="IPR036390">
    <property type="entry name" value="WH_DNA-bd_sf"/>
</dbReference>
<keyword evidence="3" id="KW-0804">Transcription</keyword>
<sequence>MVTEPLLRTVDLLGEQWMLLILQSVFLRVRRYDDIRVRLGISPTALSSRLAEAVRVGVLERVPYQSVNRVRHEYRLTEHGLALWQLLISMWTWERDWAVDRRIMLPDLVHIDCGQSTAAPLGCRDCGQRVWLSAVRAQRREPLLFSGTSRRFRRKDNTRLAADPLLFFPATMELLGDRWSVGLLAGAFLGARHFSEFERDLGIVPSVLSGRLARLVELGVMRTAAATTRADARAYDLTAKGRAFFPTLAFIADWSRTRYPDTPPALTLTHRGHRFVPALLCHHCHTLLQRSRVHPH</sequence>
<dbReference type="PANTHER" id="PTHR33204">
    <property type="entry name" value="TRANSCRIPTIONAL REGULATOR, MARR FAMILY"/>
    <property type="match status" value="1"/>
</dbReference>
<dbReference type="InterPro" id="IPR036388">
    <property type="entry name" value="WH-like_DNA-bd_sf"/>
</dbReference>
<evidence type="ECO:0000256" key="2">
    <source>
        <dbReference type="ARBA" id="ARBA00023125"/>
    </source>
</evidence>
<organism evidence="5 6">
    <name type="scientific">Fodinicola feengrottensis</name>
    <dbReference type="NCBI Taxonomy" id="435914"/>
    <lineage>
        <taxon>Bacteria</taxon>
        <taxon>Bacillati</taxon>
        <taxon>Actinomycetota</taxon>
        <taxon>Actinomycetes</taxon>
        <taxon>Mycobacteriales</taxon>
        <taxon>Fodinicola</taxon>
    </lineage>
</organism>
<dbReference type="InterPro" id="IPR002577">
    <property type="entry name" value="HTH_HxlR"/>
</dbReference>
<evidence type="ECO:0000256" key="3">
    <source>
        <dbReference type="ARBA" id="ARBA00023163"/>
    </source>
</evidence>
<accession>A0ABP4V8S3</accession>
<feature type="domain" description="HTH hxlR-type" evidence="4">
    <location>
        <begin position="163"/>
        <end position="263"/>
    </location>
</feature>
<dbReference type="EMBL" id="BAAANY010000043">
    <property type="protein sequence ID" value="GAA1718816.1"/>
    <property type="molecule type" value="Genomic_DNA"/>
</dbReference>
<protein>
    <submittedName>
        <fullName evidence="5">Winged helix-turn-helix transcriptional regulator</fullName>
    </submittedName>
</protein>
<dbReference type="Proteomes" id="UP001500618">
    <property type="component" value="Unassembled WGS sequence"/>
</dbReference>
<proteinExistence type="predicted"/>
<dbReference type="SUPFAM" id="SSF46785">
    <property type="entry name" value="Winged helix' DNA-binding domain"/>
    <property type="match status" value="2"/>
</dbReference>
<name>A0ABP4V8S3_9ACTN</name>
<reference evidence="6" key="1">
    <citation type="journal article" date="2019" name="Int. J. Syst. Evol. Microbiol.">
        <title>The Global Catalogue of Microorganisms (GCM) 10K type strain sequencing project: providing services to taxonomists for standard genome sequencing and annotation.</title>
        <authorList>
            <consortium name="The Broad Institute Genomics Platform"/>
            <consortium name="The Broad Institute Genome Sequencing Center for Infectious Disease"/>
            <person name="Wu L."/>
            <person name="Ma J."/>
        </authorList>
    </citation>
    <scope>NUCLEOTIDE SEQUENCE [LARGE SCALE GENOMIC DNA]</scope>
    <source>
        <strain evidence="6">JCM 14718</strain>
    </source>
</reference>
<keyword evidence="2" id="KW-0238">DNA-binding</keyword>
<evidence type="ECO:0000256" key="1">
    <source>
        <dbReference type="ARBA" id="ARBA00023015"/>
    </source>
</evidence>
<keyword evidence="6" id="KW-1185">Reference proteome</keyword>
<dbReference type="PROSITE" id="PS51118">
    <property type="entry name" value="HTH_HXLR"/>
    <property type="match status" value="2"/>
</dbReference>
<feature type="domain" description="HTH hxlR-type" evidence="4">
    <location>
        <begin position="4"/>
        <end position="102"/>
    </location>
</feature>
<evidence type="ECO:0000313" key="5">
    <source>
        <dbReference type="EMBL" id="GAA1718816.1"/>
    </source>
</evidence>
<evidence type="ECO:0000259" key="4">
    <source>
        <dbReference type="PROSITE" id="PS51118"/>
    </source>
</evidence>
<keyword evidence="1" id="KW-0805">Transcription regulation</keyword>
<gene>
    <name evidence="5" type="ORF">GCM10009765_79030</name>
</gene>
<comment type="caution">
    <text evidence="5">The sequence shown here is derived from an EMBL/GenBank/DDBJ whole genome shotgun (WGS) entry which is preliminary data.</text>
</comment>
<dbReference type="Gene3D" id="1.10.10.10">
    <property type="entry name" value="Winged helix-like DNA-binding domain superfamily/Winged helix DNA-binding domain"/>
    <property type="match status" value="2"/>
</dbReference>
<dbReference type="Pfam" id="PF01638">
    <property type="entry name" value="HxlR"/>
    <property type="match status" value="2"/>
</dbReference>
<dbReference type="PANTHER" id="PTHR33204:SF18">
    <property type="entry name" value="TRANSCRIPTIONAL REGULATORY PROTEIN"/>
    <property type="match status" value="1"/>
</dbReference>